<keyword evidence="2" id="KW-1185">Reference proteome</keyword>
<sequence>MRIGLLLARAGVTDFVAAEYTSDSRTRDFLGTLL</sequence>
<gene>
    <name evidence="1" type="ORF">FHR32_006780</name>
</gene>
<proteinExistence type="predicted"/>
<comment type="caution">
    <text evidence="1">The sequence shown here is derived from an EMBL/GenBank/DDBJ whole genome shotgun (WGS) entry which is preliminary data.</text>
</comment>
<accession>A0A7W7S1W0</accession>
<dbReference type="AlphaFoldDB" id="A0A7W7S1W0"/>
<reference evidence="1 2" key="1">
    <citation type="submission" date="2020-08" db="EMBL/GenBank/DDBJ databases">
        <title>Sequencing the genomes of 1000 actinobacteria strains.</title>
        <authorList>
            <person name="Klenk H.-P."/>
        </authorList>
    </citation>
    <scope>NUCLEOTIDE SEQUENCE [LARGE SCALE GENOMIC DNA]</scope>
    <source>
        <strain evidence="1 2">DSM 43023</strain>
    </source>
</reference>
<protein>
    <submittedName>
        <fullName evidence="1">Uncharacterized protein</fullName>
    </submittedName>
</protein>
<organism evidence="1 2">
    <name type="scientific">Streptosporangium album</name>
    <dbReference type="NCBI Taxonomy" id="47479"/>
    <lineage>
        <taxon>Bacteria</taxon>
        <taxon>Bacillati</taxon>
        <taxon>Actinomycetota</taxon>
        <taxon>Actinomycetes</taxon>
        <taxon>Streptosporangiales</taxon>
        <taxon>Streptosporangiaceae</taxon>
        <taxon>Streptosporangium</taxon>
    </lineage>
</organism>
<name>A0A7W7S1W0_9ACTN</name>
<evidence type="ECO:0000313" key="2">
    <source>
        <dbReference type="Proteomes" id="UP000534286"/>
    </source>
</evidence>
<evidence type="ECO:0000313" key="1">
    <source>
        <dbReference type="EMBL" id="MBB4942394.1"/>
    </source>
</evidence>
<dbReference type="EMBL" id="JACHJU010000003">
    <property type="protein sequence ID" value="MBB4942394.1"/>
    <property type="molecule type" value="Genomic_DNA"/>
</dbReference>
<dbReference type="Proteomes" id="UP000534286">
    <property type="component" value="Unassembled WGS sequence"/>
</dbReference>